<dbReference type="PANTHER" id="PTHR42847:SF8">
    <property type="entry name" value="CONSERVED PROTEIN"/>
    <property type="match status" value="1"/>
</dbReference>
<evidence type="ECO:0000256" key="1">
    <source>
        <dbReference type="ARBA" id="ARBA00022630"/>
    </source>
</evidence>
<dbReference type="InterPro" id="IPR036661">
    <property type="entry name" value="Luciferase-like_sf"/>
</dbReference>
<reference evidence="6 7" key="1">
    <citation type="journal article" date="2019" name="Emerg. Microbes Infect.">
        <title>Comprehensive subspecies identification of 175 nontuberculous mycobacteria species based on 7547 genomic profiles.</title>
        <authorList>
            <person name="Matsumoto Y."/>
            <person name="Kinjo T."/>
            <person name="Motooka D."/>
            <person name="Nabeya D."/>
            <person name="Jung N."/>
            <person name="Uechi K."/>
            <person name="Horii T."/>
            <person name="Iida T."/>
            <person name="Fujita J."/>
            <person name="Nakamura S."/>
        </authorList>
    </citation>
    <scope>NUCLEOTIDE SEQUENCE [LARGE SCALE GENOMIC DNA]</scope>
    <source>
        <strain evidence="6 7">JCM 13392</strain>
    </source>
</reference>
<keyword evidence="7" id="KW-1185">Reference proteome</keyword>
<keyword evidence="4" id="KW-0503">Monooxygenase</keyword>
<dbReference type="EMBL" id="BLKT01000003">
    <property type="protein sequence ID" value="GFG56545.1"/>
    <property type="molecule type" value="Genomic_DNA"/>
</dbReference>
<dbReference type="Gene3D" id="3.20.20.30">
    <property type="entry name" value="Luciferase-like domain"/>
    <property type="match status" value="1"/>
</dbReference>
<dbReference type="RefSeq" id="WP_193488132.1">
    <property type="nucleotide sequence ID" value="NZ_BAAAMC010000028.1"/>
</dbReference>
<evidence type="ECO:0000256" key="4">
    <source>
        <dbReference type="ARBA" id="ARBA00023033"/>
    </source>
</evidence>
<dbReference type="GO" id="GO:0046306">
    <property type="term" value="P:alkanesulfonate catabolic process"/>
    <property type="evidence" value="ECO:0007669"/>
    <property type="project" value="TreeGrafter"/>
</dbReference>
<sequence>MRFAFKTSPQNTTWPDMLSVWRAADDINVFESGWTFDHFYPIEGDPGGPCLEGWTVLTALAQATTRLRLGTLVTGIHYRHPAVLANMAAALDIISNGRLELGIGAGWNELESGAYGIELGTVKERLDRFDEACQVLIGLLTKDSTTFEGEYFQLRDARNEPKGPQRPPPICIGGSGEKRTLAMVARYADHWNFVLGTPEEFAHKRQVLASHCADIGRNLSEITLSAHIWLNREHDFDRLLDEVAAFGEVGLDLAIIYLPPPLDATVVEPLGEAIRGSGLSKA</sequence>
<protein>
    <submittedName>
        <fullName evidence="6">LLM class F420-dependent oxidoreductase</fullName>
    </submittedName>
</protein>
<gene>
    <name evidence="6" type="ORF">MMUR_06810</name>
</gene>
<accession>A0A7I9WFM7</accession>
<keyword evidence="1" id="KW-0285">Flavoprotein</keyword>
<comment type="caution">
    <text evidence="6">The sequence shown here is derived from an EMBL/GenBank/DDBJ whole genome shotgun (WGS) entry which is preliminary data.</text>
</comment>
<keyword evidence="2" id="KW-0288">FMN</keyword>
<evidence type="ECO:0000256" key="3">
    <source>
        <dbReference type="ARBA" id="ARBA00023002"/>
    </source>
</evidence>
<dbReference type="InterPro" id="IPR050172">
    <property type="entry name" value="SsuD_RutA_monooxygenase"/>
</dbReference>
<evidence type="ECO:0000259" key="5">
    <source>
        <dbReference type="Pfam" id="PF00296"/>
    </source>
</evidence>
<proteinExistence type="predicted"/>
<evidence type="ECO:0000313" key="7">
    <source>
        <dbReference type="Proteomes" id="UP000465241"/>
    </source>
</evidence>
<dbReference type="SUPFAM" id="SSF51679">
    <property type="entry name" value="Bacterial luciferase-like"/>
    <property type="match status" value="1"/>
</dbReference>
<feature type="domain" description="Luciferase-like" evidence="5">
    <location>
        <begin position="13"/>
        <end position="230"/>
    </location>
</feature>
<dbReference type="NCBIfam" id="TIGR03560">
    <property type="entry name" value="F420_Rv1855c"/>
    <property type="match status" value="1"/>
</dbReference>
<evidence type="ECO:0000313" key="6">
    <source>
        <dbReference type="EMBL" id="GFG56545.1"/>
    </source>
</evidence>
<dbReference type="Pfam" id="PF00296">
    <property type="entry name" value="Bac_luciferase"/>
    <property type="match status" value="1"/>
</dbReference>
<dbReference type="Proteomes" id="UP000465241">
    <property type="component" value="Unassembled WGS sequence"/>
</dbReference>
<dbReference type="InterPro" id="IPR011251">
    <property type="entry name" value="Luciferase-like_dom"/>
</dbReference>
<keyword evidence="3" id="KW-0560">Oxidoreductase</keyword>
<dbReference type="InterPro" id="IPR019952">
    <property type="entry name" value="F420_OxRdatse_Rv1855c_pred"/>
</dbReference>
<name>A0A7I9WFM7_9MYCO</name>
<organism evidence="6 7">
    <name type="scientific">Mycolicibacterium murale</name>
    <dbReference type="NCBI Taxonomy" id="182220"/>
    <lineage>
        <taxon>Bacteria</taxon>
        <taxon>Bacillati</taxon>
        <taxon>Actinomycetota</taxon>
        <taxon>Actinomycetes</taxon>
        <taxon>Mycobacteriales</taxon>
        <taxon>Mycobacteriaceae</taxon>
        <taxon>Mycolicibacterium</taxon>
    </lineage>
</organism>
<dbReference type="GO" id="GO:0008726">
    <property type="term" value="F:alkanesulfonate monooxygenase activity"/>
    <property type="evidence" value="ECO:0007669"/>
    <property type="project" value="TreeGrafter"/>
</dbReference>
<evidence type="ECO:0000256" key="2">
    <source>
        <dbReference type="ARBA" id="ARBA00022643"/>
    </source>
</evidence>
<dbReference type="PANTHER" id="PTHR42847">
    <property type="entry name" value="ALKANESULFONATE MONOOXYGENASE"/>
    <property type="match status" value="1"/>
</dbReference>
<dbReference type="AlphaFoldDB" id="A0A7I9WFM7"/>